<evidence type="ECO:0000313" key="7">
    <source>
        <dbReference type="EMBL" id="CAF1051931.1"/>
    </source>
</evidence>
<comment type="catalytic activity">
    <reaction evidence="3">
        <text>3-O-[beta-D-GlcA-(1-&gt;3)-beta-D-Gal-(1-&gt;3)-beta-D-Gal-(1-&gt;4)-beta-D-2-O-P-Xyl]-L-seryl-[protein] + H2O = 3-O-(beta-D-GlcA-(1-&gt;3)-beta-D-Gal-(1-&gt;3)-beta-D-Gal-(1-&gt;4)-beta-D-Xyl)-L-seryl-[protein] + phosphate</text>
        <dbReference type="Rhea" id="RHEA:56512"/>
        <dbReference type="Rhea" id="RHEA-COMP:12573"/>
        <dbReference type="Rhea" id="RHEA-COMP:14559"/>
        <dbReference type="ChEBI" id="CHEBI:15377"/>
        <dbReference type="ChEBI" id="CHEBI:43474"/>
        <dbReference type="ChEBI" id="CHEBI:132093"/>
        <dbReference type="ChEBI" id="CHEBI:140495"/>
    </reaction>
</comment>
<dbReference type="CDD" id="cd07061">
    <property type="entry name" value="HP_HAP_like"/>
    <property type="match status" value="1"/>
</dbReference>
<comment type="similarity">
    <text evidence="1">Belongs to the histidine acid phosphatase family.</text>
</comment>
<evidence type="ECO:0000256" key="1">
    <source>
        <dbReference type="ARBA" id="ARBA00005375"/>
    </source>
</evidence>
<feature type="signal peptide" evidence="6">
    <location>
        <begin position="1"/>
        <end position="22"/>
    </location>
</feature>
<protein>
    <recommendedName>
        <fullName evidence="4">2-phosphoxylose phosphatase 1</fullName>
    </recommendedName>
    <alternativeName>
        <fullName evidence="5">Acid phosphatase-like protein 2</fullName>
    </alternativeName>
</protein>
<evidence type="ECO:0000313" key="9">
    <source>
        <dbReference type="Proteomes" id="UP000663829"/>
    </source>
</evidence>
<dbReference type="EMBL" id="CAJOBC010004270">
    <property type="protein sequence ID" value="CAF3821449.1"/>
    <property type="molecule type" value="Genomic_DNA"/>
</dbReference>
<dbReference type="EMBL" id="CAJNOQ010004268">
    <property type="protein sequence ID" value="CAF1051931.1"/>
    <property type="molecule type" value="Genomic_DNA"/>
</dbReference>
<dbReference type="Proteomes" id="UP000681722">
    <property type="component" value="Unassembled WGS sequence"/>
</dbReference>
<evidence type="ECO:0000313" key="8">
    <source>
        <dbReference type="EMBL" id="CAF3821449.1"/>
    </source>
</evidence>
<dbReference type="OrthoDB" id="10257284at2759"/>
<evidence type="ECO:0000256" key="4">
    <source>
        <dbReference type="ARBA" id="ARBA00040357"/>
    </source>
</evidence>
<dbReference type="GO" id="GO:0016791">
    <property type="term" value="F:phosphatase activity"/>
    <property type="evidence" value="ECO:0007669"/>
    <property type="project" value="TreeGrafter"/>
</dbReference>
<dbReference type="Gene3D" id="3.40.50.1240">
    <property type="entry name" value="Phosphoglycerate mutase-like"/>
    <property type="match status" value="1"/>
</dbReference>
<organism evidence="7 9">
    <name type="scientific">Didymodactylos carnosus</name>
    <dbReference type="NCBI Taxonomy" id="1234261"/>
    <lineage>
        <taxon>Eukaryota</taxon>
        <taxon>Metazoa</taxon>
        <taxon>Spiralia</taxon>
        <taxon>Gnathifera</taxon>
        <taxon>Rotifera</taxon>
        <taxon>Eurotatoria</taxon>
        <taxon>Bdelloidea</taxon>
        <taxon>Philodinida</taxon>
        <taxon>Philodinidae</taxon>
        <taxon>Didymodactylos</taxon>
    </lineage>
</organism>
<dbReference type="InterPro" id="IPR000560">
    <property type="entry name" value="His_Pase_clade-2"/>
</dbReference>
<sequence length="422" mass="48331">MKAFKWVSALTTAAVSISVGHSLTQTEQNDQSSFTLSPSKRYPSNHNLDLSIPIPPRPPNLSPLYVTVLTRHGHRTPLPKLPGQSIEEFHSIWGYCHTTNGDKILCNRSQLTPLGEHQLFIIGQNLHNQYIEQDKLLPSTFDSEKLLIRSTDVPRTQLSLCRLVQGLYPTISTDTIAKHAVVLDKSKETLYPNEKHCARLRELFIQAFQTEAYLTKVNSKEVISLKQQFESEYNTVIVSWLDIADELRCRQAYNIELPRGITQEMAEQANKLAEWTFYHGLTGGFSSHEQKTEKLELARLSMGRFLFEILNNIQGKVNSENVKVASIYAAHDSTIIPLMEVLGHGHILEGVWPTFASNMIIELCQDKHNNQDKYWIRVIFNNKQIDLVPFDKWKTDILHLIPDDFEKECIAHSKDALPDYRW</sequence>
<reference evidence="7" key="1">
    <citation type="submission" date="2021-02" db="EMBL/GenBank/DDBJ databases">
        <authorList>
            <person name="Nowell W R."/>
        </authorList>
    </citation>
    <scope>NUCLEOTIDE SEQUENCE</scope>
</reference>
<evidence type="ECO:0000256" key="6">
    <source>
        <dbReference type="SAM" id="SignalP"/>
    </source>
</evidence>
<dbReference type="InterPro" id="IPR029033">
    <property type="entry name" value="His_PPase_superfam"/>
</dbReference>
<dbReference type="SUPFAM" id="SSF53254">
    <property type="entry name" value="Phosphoglycerate mutase-like"/>
    <property type="match status" value="1"/>
</dbReference>
<keyword evidence="6" id="KW-0732">Signal</keyword>
<dbReference type="InterPro" id="IPR050645">
    <property type="entry name" value="Histidine_acid_phosphatase"/>
</dbReference>
<keyword evidence="2" id="KW-0378">Hydrolase</keyword>
<dbReference type="PANTHER" id="PTHR11567">
    <property type="entry name" value="ACID PHOSPHATASE-RELATED"/>
    <property type="match status" value="1"/>
</dbReference>
<evidence type="ECO:0000256" key="5">
    <source>
        <dbReference type="ARBA" id="ARBA00041499"/>
    </source>
</evidence>
<dbReference type="AlphaFoldDB" id="A0A814KJL7"/>
<dbReference type="PANTHER" id="PTHR11567:SF110">
    <property type="entry name" value="2-PHOSPHOXYLOSE PHOSPHATASE 1"/>
    <property type="match status" value="1"/>
</dbReference>
<feature type="chain" id="PRO_5036225042" description="2-phosphoxylose phosphatase 1" evidence="6">
    <location>
        <begin position="23"/>
        <end position="422"/>
    </location>
</feature>
<gene>
    <name evidence="7" type="ORF">GPM918_LOCUS16328</name>
    <name evidence="8" type="ORF">SRO942_LOCUS16332</name>
</gene>
<dbReference type="Proteomes" id="UP000663829">
    <property type="component" value="Unassembled WGS sequence"/>
</dbReference>
<evidence type="ECO:0000256" key="3">
    <source>
        <dbReference type="ARBA" id="ARBA00036311"/>
    </source>
</evidence>
<dbReference type="Pfam" id="PF00328">
    <property type="entry name" value="His_Phos_2"/>
    <property type="match status" value="1"/>
</dbReference>
<proteinExistence type="inferred from homology"/>
<accession>A0A814KJL7</accession>
<comment type="caution">
    <text evidence="7">The sequence shown here is derived from an EMBL/GenBank/DDBJ whole genome shotgun (WGS) entry which is preliminary data.</text>
</comment>
<evidence type="ECO:0000256" key="2">
    <source>
        <dbReference type="ARBA" id="ARBA00022801"/>
    </source>
</evidence>
<name>A0A814KJL7_9BILA</name>
<keyword evidence="9" id="KW-1185">Reference proteome</keyword>